<protein>
    <submittedName>
        <fullName evidence="1">Alpha-galactosidase A</fullName>
    </submittedName>
</protein>
<comment type="caution">
    <text evidence="1">The sequence shown here is derived from an EMBL/GenBank/DDBJ whole genome shotgun (WGS) entry which is preliminary data.</text>
</comment>
<organism evidence="1 2">
    <name type="scientific">Bombardia bombarda</name>
    <dbReference type="NCBI Taxonomy" id="252184"/>
    <lineage>
        <taxon>Eukaryota</taxon>
        <taxon>Fungi</taxon>
        <taxon>Dikarya</taxon>
        <taxon>Ascomycota</taxon>
        <taxon>Pezizomycotina</taxon>
        <taxon>Sordariomycetes</taxon>
        <taxon>Sordariomycetidae</taxon>
        <taxon>Sordariales</taxon>
        <taxon>Lasiosphaeriaceae</taxon>
        <taxon>Bombardia</taxon>
    </lineage>
</organism>
<evidence type="ECO:0000313" key="1">
    <source>
        <dbReference type="EMBL" id="KAK0635281.1"/>
    </source>
</evidence>
<name>A0AA39XJQ8_9PEZI</name>
<reference evidence="1" key="1">
    <citation type="submission" date="2023-06" db="EMBL/GenBank/DDBJ databases">
        <title>Genome-scale phylogeny and comparative genomics of the fungal order Sordariales.</title>
        <authorList>
            <consortium name="Lawrence Berkeley National Laboratory"/>
            <person name="Hensen N."/>
            <person name="Bonometti L."/>
            <person name="Westerberg I."/>
            <person name="Brannstrom I.O."/>
            <person name="Guillou S."/>
            <person name="Cros-Aarteil S."/>
            <person name="Calhoun S."/>
            <person name="Haridas S."/>
            <person name="Kuo A."/>
            <person name="Mondo S."/>
            <person name="Pangilinan J."/>
            <person name="Riley R."/>
            <person name="LaButti K."/>
            <person name="Andreopoulos B."/>
            <person name="Lipzen A."/>
            <person name="Chen C."/>
            <person name="Yanf M."/>
            <person name="Daum C."/>
            <person name="Ng V."/>
            <person name="Clum A."/>
            <person name="Steindorff A."/>
            <person name="Ohm R."/>
            <person name="Martin F."/>
            <person name="Silar P."/>
            <person name="Natvig D."/>
            <person name="Lalanne C."/>
            <person name="Gautier V."/>
            <person name="Ament-velasquez S.L."/>
            <person name="Kruys A."/>
            <person name="Hutchinson M.I."/>
            <person name="Powell A.J."/>
            <person name="Barry K."/>
            <person name="Miller A.N."/>
            <person name="Grigoriev I.V."/>
            <person name="Debuchy R."/>
            <person name="Gladieux P."/>
            <person name="Thoren M.H."/>
            <person name="Johannesson H."/>
        </authorList>
    </citation>
    <scope>NUCLEOTIDE SEQUENCE</scope>
    <source>
        <strain evidence="1">SMH3391-2</strain>
    </source>
</reference>
<gene>
    <name evidence="1" type="ORF">B0T17DRAFT_502836</name>
</gene>
<proteinExistence type="predicted"/>
<dbReference type="EMBL" id="JAULSR010000001">
    <property type="protein sequence ID" value="KAK0635281.1"/>
    <property type="molecule type" value="Genomic_DNA"/>
</dbReference>
<accession>A0AA39XJQ8</accession>
<dbReference type="AlphaFoldDB" id="A0AA39XJQ8"/>
<sequence>MDSKPPSPEVLSMETSTRDNSYFRIRYNDKVKYVVVTRGTFNSDELCLPLYSLPPLPYEDDGWTVARVSRNPGSPQLQFVLENRPLQGVKEIWHPEQVDCLALKRVQRLTMNVSECTRKGQKAPQSTVIAKIARFEWEIPRIEQEGHVYRLLQDTDIGPQFLGHVIEQGRIIGFVLEKLHGKSASIEHRARCTEVLGRLHRLGLLHGDVNRHNFMVGDGWTKMIDFEKSKETQDEGLFKAEVSSLSSELEDESGRGAGFL</sequence>
<dbReference type="Gene3D" id="1.10.510.10">
    <property type="entry name" value="Transferase(Phosphotransferase) domain 1"/>
    <property type="match status" value="1"/>
</dbReference>
<dbReference type="Proteomes" id="UP001174934">
    <property type="component" value="Unassembled WGS sequence"/>
</dbReference>
<dbReference type="InterPro" id="IPR011009">
    <property type="entry name" value="Kinase-like_dom_sf"/>
</dbReference>
<evidence type="ECO:0000313" key="2">
    <source>
        <dbReference type="Proteomes" id="UP001174934"/>
    </source>
</evidence>
<keyword evidence="2" id="KW-1185">Reference proteome</keyword>
<dbReference type="SUPFAM" id="SSF56112">
    <property type="entry name" value="Protein kinase-like (PK-like)"/>
    <property type="match status" value="1"/>
</dbReference>